<dbReference type="Pfam" id="PF13556">
    <property type="entry name" value="HTH_30"/>
    <property type="match status" value="1"/>
</dbReference>
<sequence length="542" mass="61722">MGLYTPAMLSYWLGDAVLDVRPGAAEPHCEGGIKLLDQGESVLRAECLYIGTAQAVTHALACGRLPQECLLIVSSGRCGAEMLPDVLTLIETNLPLLELYNCVQEHVHRFIAWDSSLHEVVYNNAGLQELLQRASSELHATILLVNTGYKHIASVYCPMVQDPTADELRDNGYQSFDTIQAVRRETPVRRGTYGEFVEYISQVSHNYTIVRLIRYQDTLAARLCIILNGPEPNRCYSDLSSILAGYVTEYMFSNQGVDYGSNAAFGSLAADLIECRLTDPDELEQRLKQIQLAVRRYYHVIVVAFDTDQDRSTIPWNYIISQLEQVFPFSNITTYHGEILMVVRKTKRGSRISFDRQKLLTILEHYNGYAAIGNTSEFLTSLPPVYHQARDALRLGRAMDPGQRILYYEDYSMYQMIELAAESARQKLGSRNLVHLCNNETVALLLHDNKTGGNLLDFLYAYLLHERNATETAKALYIHRNTALYKIRKIEEIIGGSLDDPILRERLLFSYHVLEYMTRYRKEDILTLKRTRSEDYPSNSVR</sequence>
<dbReference type="EMBL" id="JANFYS010000026">
    <property type="protein sequence ID" value="MCQ4771213.1"/>
    <property type="molecule type" value="Genomic_DNA"/>
</dbReference>
<evidence type="ECO:0000256" key="1">
    <source>
        <dbReference type="ARBA" id="ARBA00006754"/>
    </source>
</evidence>
<dbReference type="InterPro" id="IPR025736">
    <property type="entry name" value="PucR_C-HTH_dom"/>
</dbReference>
<dbReference type="Pfam" id="PF17853">
    <property type="entry name" value="GGDEF_2"/>
    <property type="match status" value="1"/>
</dbReference>
<dbReference type="RefSeq" id="WP_256304454.1">
    <property type="nucleotide sequence ID" value="NZ_JANFYS010000026.1"/>
</dbReference>
<organism evidence="4 5">
    <name type="scientific">Intestinimonas massiliensis</name>
    <name type="common">ex Afouda et al. 2020</name>
    <dbReference type="NCBI Taxonomy" id="1673721"/>
    <lineage>
        <taxon>Bacteria</taxon>
        <taxon>Bacillati</taxon>
        <taxon>Bacillota</taxon>
        <taxon>Clostridia</taxon>
        <taxon>Eubacteriales</taxon>
        <taxon>Intestinimonas</taxon>
    </lineage>
</organism>
<reference evidence="4" key="1">
    <citation type="submission" date="2022-06" db="EMBL/GenBank/DDBJ databases">
        <title>Isolation of gut microbiota from human fecal samples.</title>
        <authorList>
            <person name="Pamer E.G."/>
            <person name="Barat B."/>
            <person name="Waligurski E."/>
            <person name="Medina S."/>
            <person name="Paddock L."/>
            <person name="Mostad J."/>
        </authorList>
    </citation>
    <scope>NUCLEOTIDE SEQUENCE</scope>
    <source>
        <strain evidence="4">DFI.9.91</strain>
    </source>
</reference>
<evidence type="ECO:0000259" key="3">
    <source>
        <dbReference type="Pfam" id="PF17853"/>
    </source>
</evidence>
<proteinExistence type="inferred from homology"/>
<dbReference type="InterPro" id="IPR042070">
    <property type="entry name" value="PucR_C-HTH_sf"/>
</dbReference>
<dbReference type="PANTHER" id="PTHR33744">
    <property type="entry name" value="CARBOHYDRATE DIACID REGULATOR"/>
    <property type="match status" value="1"/>
</dbReference>
<dbReference type="PANTHER" id="PTHR33744:SF1">
    <property type="entry name" value="DNA-BINDING TRANSCRIPTIONAL ACTIVATOR ADER"/>
    <property type="match status" value="1"/>
</dbReference>
<feature type="domain" description="CdaR GGDEF-like" evidence="3">
    <location>
        <begin position="279"/>
        <end position="395"/>
    </location>
</feature>
<name>A0AAW5JMY8_9FIRM</name>
<comment type="similarity">
    <text evidence="1">Belongs to the CdaR family.</text>
</comment>
<dbReference type="AlphaFoldDB" id="A0AAW5JMY8"/>
<dbReference type="InterPro" id="IPR041522">
    <property type="entry name" value="CdaR_GGDEF"/>
</dbReference>
<gene>
    <name evidence="4" type="ORF">NE579_12170</name>
</gene>
<evidence type="ECO:0000313" key="5">
    <source>
        <dbReference type="Proteomes" id="UP001204562"/>
    </source>
</evidence>
<feature type="domain" description="PucR C-terminal helix-turn-helix" evidence="2">
    <location>
        <begin position="455"/>
        <end position="510"/>
    </location>
</feature>
<dbReference type="Proteomes" id="UP001204562">
    <property type="component" value="Unassembled WGS sequence"/>
</dbReference>
<evidence type="ECO:0000313" key="4">
    <source>
        <dbReference type="EMBL" id="MCQ4771213.1"/>
    </source>
</evidence>
<accession>A0AAW5JMY8</accession>
<comment type="caution">
    <text evidence="4">The sequence shown here is derived from an EMBL/GenBank/DDBJ whole genome shotgun (WGS) entry which is preliminary data.</text>
</comment>
<protein>
    <submittedName>
        <fullName evidence="4">Helix-turn-helix domain-containing protein</fullName>
    </submittedName>
</protein>
<dbReference type="Gene3D" id="1.10.10.2840">
    <property type="entry name" value="PucR C-terminal helix-turn-helix domain"/>
    <property type="match status" value="1"/>
</dbReference>
<dbReference type="InterPro" id="IPR051448">
    <property type="entry name" value="CdaR-like_regulators"/>
</dbReference>
<evidence type="ECO:0000259" key="2">
    <source>
        <dbReference type="Pfam" id="PF13556"/>
    </source>
</evidence>